<reference evidence="1 2" key="1">
    <citation type="submission" date="2018-11" db="EMBL/GenBank/DDBJ databases">
        <authorList>
            <consortium name="Pathogen Informatics"/>
        </authorList>
    </citation>
    <scope>NUCLEOTIDE SEQUENCE [LARGE SCALE GENOMIC DNA]</scope>
</reference>
<keyword evidence="2" id="KW-1185">Reference proteome</keyword>
<dbReference type="EMBL" id="UYYB01134814">
    <property type="protein sequence ID" value="VDM84958.1"/>
    <property type="molecule type" value="Genomic_DNA"/>
</dbReference>
<evidence type="ECO:0000313" key="2">
    <source>
        <dbReference type="Proteomes" id="UP000270094"/>
    </source>
</evidence>
<evidence type="ECO:0000313" key="1">
    <source>
        <dbReference type="EMBL" id="VDM84958.1"/>
    </source>
</evidence>
<dbReference type="Proteomes" id="UP000270094">
    <property type="component" value="Unassembled WGS sequence"/>
</dbReference>
<dbReference type="AlphaFoldDB" id="A0A3P7M126"/>
<gene>
    <name evidence="1" type="ORF">SVUK_LOCUS19956</name>
</gene>
<organism evidence="1 2">
    <name type="scientific">Strongylus vulgaris</name>
    <name type="common">Blood worm</name>
    <dbReference type="NCBI Taxonomy" id="40348"/>
    <lineage>
        <taxon>Eukaryota</taxon>
        <taxon>Metazoa</taxon>
        <taxon>Ecdysozoa</taxon>
        <taxon>Nematoda</taxon>
        <taxon>Chromadorea</taxon>
        <taxon>Rhabditida</taxon>
        <taxon>Rhabditina</taxon>
        <taxon>Rhabditomorpha</taxon>
        <taxon>Strongyloidea</taxon>
        <taxon>Strongylidae</taxon>
        <taxon>Strongylus</taxon>
    </lineage>
</organism>
<proteinExistence type="predicted"/>
<protein>
    <submittedName>
        <fullName evidence="1">Uncharacterized protein</fullName>
    </submittedName>
</protein>
<accession>A0A3P7M126</accession>
<sequence>MAQSKGICRTVSTGGRHQISAENSLRVLTEPHKSAKTLDFSFRSSGQPIR</sequence>
<name>A0A3P7M126_STRVU</name>